<dbReference type="PANTHER" id="PTHR33175">
    <property type="entry name" value="DNA-BINDING PROTEIN HU"/>
    <property type="match status" value="1"/>
</dbReference>
<reference evidence="5" key="1">
    <citation type="submission" date="2017-09" db="EMBL/GenBank/DDBJ databases">
        <title>Depth-based differentiation of microbial function through sediment-hosted aquifers and enrichment of novel symbionts in the deep terrestrial subsurface.</title>
        <authorList>
            <person name="Probst A.J."/>
            <person name="Ladd B."/>
            <person name="Jarett J.K."/>
            <person name="Geller-Mcgrath D.E."/>
            <person name="Sieber C.M.K."/>
            <person name="Emerson J.B."/>
            <person name="Anantharaman K."/>
            <person name="Thomas B.C."/>
            <person name="Malmstrom R."/>
            <person name="Stieglmeier M."/>
            <person name="Klingl A."/>
            <person name="Woyke T."/>
            <person name="Ryan C.M."/>
            <person name="Banfield J.F."/>
        </authorList>
    </citation>
    <scope>NUCLEOTIDE SEQUENCE [LARGE SCALE GENOMIC DNA]</scope>
</reference>
<sequence>MRNKDALIDQTADITRLARRDVEEIVNTFLEVVIDKLSRGEKVNLTGFGIFEVRERKGRRGVDPRTLAPIDIPTVRVAKFRAGKTLKEAVK</sequence>
<dbReference type="GO" id="GO:0005829">
    <property type="term" value="C:cytosol"/>
    <property type="evidence" value="ECO:0007669"/>
    <property type="project" value="TreeGrafter"/>
</dbReference>
<dbReference type="PRINTS" id="PR01727">
    <property type="entry name" value="DNABINDINGHU"/>
</dbReference>
<dbReference type="InterPro" id="IPR010992">
    <property type="entry name" value="IHF-like_DNA-bd_dom_sf"/>
</dbReference>
<dbReference type="CDD" id="cd13831">
    <property type="entry name" value="HU"/>
    <property type="match status" value="1"/>
</dbReference>
<protein>
    <submittedName>
        <fullName evidence="4">Integration host factor</fullName>
    </submittedName>
</protein>
<evidence type="ECO:0000256" key="2">
    <source>
        <dbReference type="ARBA" id="ARBA00023125"/>
    </source>
</evidence>
<dbReference type="SMART" id="SM00411">
    <property type="entry name" value="BHL"/>
    <property type="match status" value="1"/>
</dbReference>
<dbReference type="AlphaFoldDB" id="A0A2H0TRJ3"/>
<dbReference type="GO" id="GO:0003677">
    <property type="term" value="F:DNA binding"/>
    <property type="evidence" value="ECO:0007669"/>
    <property type="project" value="UniProtKB-KW"/>
</dbReference>
<comment type="caution">
    <text evidence="4">The sequence shown here is derived from an EMBL/GenBank/DDBJ whole genome shotgun (WGS) entry which is preliminary data.</text>
</comment>
<evidence type="ECO:0000313" key="5">
    <source>
        <dbReference type="Proteomes" id="UP000230154"/>
    </source>
</evidence>
<keyword evidence="2" id="KW-0238">DNA-binding</keyword>
<gene>
    <name evidence="4" type="ORF">COU35_00655</name>
</gene>
<evidence type="ECO:0000256" key="3">
    <source>
        <dbReference type="RuleBase" id="RU003939"/>
    </source>
</evidence>
<comment type="similarity">
    <text evidence="3">Belongs to the bacterial histone-like protein family.</text>
</comment>
<dbReference type="Gene3D" id="4.10.520.10">
    <property type="entry name" value="IHF-like DNA-binding proteins"/>
    <property type="match status" value="1"/>
</dbReference>
<evidence type="ECO:0000313" key="4">
    <source>
        <dbReference type="EMBL" id="PIR74772.1"/>
    </source>
</evidence>
<dbReference type="SUPFAM" id="SSF47729">
    <property type="entry name" value="IHF-like DNA-binding proteins"/>
    <property type="match status" value="1"/>
</dbReference>
<keyword evidence="1" id="KW-0226">DNA condensation</keyword>
<evidence type="ECO:0000256" key="1">
    <source>
        <dbReference type="ARBA" id="ARBA00023067"/>
    </source>
</evidence>
<proteinExistence type="inferred from homology"/>
<dbReference type="GO" id="GO:0030261">
    <property type="term" value="P:chromosome condensation"/>
    <property type="evidence" value="ECO:0007669"/>
    <property type="project" value="UniProtKB-KW"/>
</dbReference>
<name>A0A2H0TRJ3_9BACT</name>
<accession>A0A2H0TRJ3</accession>
<dbReference type="EMBL" id="PFCB01000006">
    <property type="protein sequence ID" value="PIR74772.1"/>
    <property type="molecule type" value="Genomic_DNA"/>
</dbReference>
<dbReference type="GO" id="GO:0030527">
    <property type="term" value="F:structural constituent of chromatin"/>
    <property type="evidence" value="ECO:0007669"/>
    <property type="project" value="InterPro"/>
</dbReference>
<dbReference type="PANTHER" id="PTHR33175:SF3">
    <property type="entry name" value="DNA-BINDING PROTEIN HU-BETA"/>
    <property type="match status" value="1"/>
</dbReference>
<dbReference type="Pfam" id="PF00216">
    <property type="entry name" value="Bac_DNA_binding"/>
    <property type="match status" value="1"/>
</dbReference>
<dbReference type="InterPro" id="IPR000119">
    <property type="entry name" value="Hist_DNA-bd"/>
</dbReference>
<dbReference type="Proteomes" id="UP000230154">
    <property type="component" value="Unassembled WGS sequence"/>
</dbReference>
<organism evidence="4 5">
    <name type="scientific">Candidatus Magasanikbacteria bacterium CG10_big_fil_rev_8_21_14_0_10_47_10</name>
    <dbReference type="NCBI Taxonomy" id="1974652"/>
    <lineage>
        <taxon>Bacteria</taxon>
        <taxon>Candidatus Magasanikiibacteriota</taxon>
    </lineage>
</organism>